<feature type="transmembrane region" description="Helical" evidence="2">
    <location>
        <begin position="95"/>
        <end position="113"/>
    </location>
</feature>
<comment type="caution">
    <text evidence="3">The sequence shown here is derived from an EMBL/GenBank/DDBJ whole genome shotgun (WGS) entry which is preliminary data.</text>
</comment>
<keyword evidence="2" id="KW-0812">Transmembrane</keyword>
<evidence type="ECO:0000256" key="2">
    <source>
        <dbReference type="SAM" id="Phobius"/>
    </source>
</evidence>
<gene>
    <name evidence="3" type="ORF">BpHYR1_053603</name>
</gene>
<evidence type="ECO:0000313" key="4">
    <source>
        <dbReference type="Proteomes" id="UP000276133"/>
    </source>
</evidence>
<name>A0A3M7PHF2_BRAPC</name>
<protein>
    <submittedName>
        <fullName evidence="3">Uncharacterized protein</fullName>
    </submittedName>
</protein>
<evidence type="ECO:0000313" key="3">
    <source>
        <dbReference type="EMBL" id="RMZ98433.1"/>
    </source>
</evidence>
<accession>A0A3M7PHF2</accession>
<keyword evidence="4" id="KW-1185">Reference proteome</keyword>
<sequence>MPYLTKKNVNQTSYSTMSDNFLMKLIKLSQTQLDNISGSNEHYQSIKTNNQILVRILNLIEKENKCSDKKTTRFPLILPTLDVTTRQGMIPVGELLLILVVLSLWLLSILLCLSKYQKLRSIPPMLPPYSSEPMHIEDVKIVKDEQDTIIYRKKPTYSRYSALKKSPIETKIISHHVLSDDSLKASYKSRIRSNSEPRLTACLRSDTVCKPYWSYSRDYYNRFRLKQLLPQHALSLSYNPTQTDILRAKFFDRSSNRVVYQFSKTTHKRLSDRRTLYAKSKFRKPLSEIKNSDRTLSMQSKDEMSMKGSNDSNEAVLKISRQFKKLSRNMALSENPKSSDLLDPNWIPPQVRESLLNLHYNLHKKPTLLQTSRISKSDSNLKSRSVLPMDELSKKIFSLQNTNDKKHSCLL</sequence>
<organism evidence="3 4">
    <name type="scientific">Brachionus plicatilis</name>
    <name type="common">Marine rotifer</name>
    <name type="synonym">Brachionus muelleri</name>
    <dbReference type="NCBI Taxonomy" id="10195"/>
    <lineage>
        <taxon>Eukaryota</taxon>
        <taxon>Metazoa</taxon>
        <taxon>Spiralia</taxon>
        <taxon>Gnathifera</taxon>
        <taxon>Rotifera</taxon>
        <taxon>Eurotatoria</taxon>
        <taxon>Monogononta</taxon>
        <taxon>Pseudotrocha</taxon>
        <taxon>Ploima</taxon>
        <taxon>Brachionidae</taxon>
        <taxon>Brachionus</taxon>
    </lineage>
</organism>
<dbReference type="AlphaFoldDB" id="A0A3M7PHF2"/>
<keyword evidence="2" id="KW-0472">Membrane</keyword>
<dbReference type="OrthoDB" id="261433at2759"/>
<reference evidence="3 4" key="1">
    <citation type="journal article" date="2018" name="Sci. Rep.">
        <title>Genomic signatures of local adaptation to the degree of environmental predictability in rotifers.</title>
        <authorList>
            <person name="Franch-Gras L."/>
            <person name="Hahn C."/>
            <person name="Garcia-Roger E.M."/>
            <person name="Carmona M.J."/>
            <person name="Serra M."/>
            <person name="Gomez A."/>
        </authorList>
    </citation>
    <scope>NUCLEOTIDE SEQUENCE [LARGE SCALE GENOMIC DNA]</scope>
    <source>
        <strain evidence="3">HYR1</strain>
    </source>
</reference>
<evidence type="ECO:0000256" key="1">
    <source>
        <dbReference type="SAM" id="MobiDB-lite"/>
    </source>
</evidence>
<proteinExistence type="predicted"/>
<keyword evidence="2" id="KW-1133">Transmembrane helix</keyword>
<dbReference type="EMBL" id="REGN01010778">
    <property type="protein sequence ID" value="RMZ98433.1"/>
    <property type="molecule type" value="Genomic_DNA"/>
</dbReference>
<dbReference type="Proteomes" id="UP000276133">
    <property type="component" value="Unassembled WGS sequence"/>
</dbReference>
<feature type="region of interest" description="Disordered" evidence="1">
    <location>
        <begin position="288"/>
        <end position="311"/>
    </location>
</feature>